<evidence type="ECO:0000313" key="2">
    <source>
        <dbReference type="EMBL" id="MBU2713775.1"/>
    </source>
</evidence>
<dbReference type="Proteomes" id="UP000690515">
    <property type="component" value="Unassembled WGS sequence"/>
</dbReference>
<sequence length="57" mass="6470">MGNKNRVWIWIGVVIFVVIVAAIALFLYITDFIVKIAGAIIEILWLRIRALFGTPIK</sequence>
<evidence type="ECO:0000256" key="1">
    <source>
        <dbReference type="SAM" id="Phobius"/>
    </source>
</evidence>
<comment type="caution">
    <text evidence="2">The sequence shown here is derived from an EMBL/GenBank/DDBJ whole genome shotgun (WGS) entry which is preliminary data.</text>
</comment>
<keyword evidence="1" id="KW-0472">Membrane</keyword>
<keyword evidence="3" id="KW-1185">Reference proteome</keyword>
<keyword evidence="1" id="KW-0812">Transmembrane</keyword>
<feature type="transmembrane region" description="Helical" evidence="1">
    <location>
        <begin position="7"/>
        <end position="26"/>
    </location>
</feature>
<accession>A0ABS5ZKI6</accession>
<reference evidence="2 3" key="1">
    <citation type="submission" date="2021-04" db="EMBL/GenBank/DDBJ databases">
        <authorList>
            <person name="Pira H."/>
            <person name="Risdian C."/>
            <person name="Wink J."/>
        </authorList>
    </citation>
    <scope>NUCLEOTIDE SEQUENCE [LARGE SCALE GENOMIC DNA]</scope>
    <source>
        <strain evidence="2 3">WH53</strain>
    </source>
</reference>
<evidence type="ECO:0000313" key="3">
    <source>
        <dbReference type="Proteomes" id="UP000690515"/>
    </source>
</evidence>
<organism evidence="2 3">
    <name type="scientific">Zooshikella harenae</name>
    <dbReference type="NCBI Taxonomy" id="2827238"/>
    <lineage>
        <taxon>Bacteria</taxon>
        <taxon>Pseudomonadati</taxon>
        <taxon>Pseudomonadota</taxon>
        <taxon>Gammaproteobacteria</taxon>
        <taxon>Oceanospirillales</taxon>
        <taxon>Zooshikellaceae</taxon>
        <taxon>Zooshikella</taxon>
    </lineage>
</organism>
<proteinExistence type="predicted"/>
<keyword evidence="1" id="KW-1133">Transmembrane helix</keyword>
<gene>
    <name evidence="2" type="ORF">KCG35_22235</name>
</gene>
<protein>
    <submittedName>
        <fullName evidence="2">Uncharacterized protein</fullName>
    </submittedName>
</protein>
<name>A0ABS5ZKI6_9GAMM</name>
<dbReference type="EMBL" id="JAGSOY010000104">
    <property type="protein sequence ID" value="MBU2713775.1"/>
    <property type="molecule type" value="Genomic_DNA"/>
</dbReference>
<dbReference type="RefSeq" id="WP_215822059.1">
    <property type="nucleotide sequence ID" value="NZ_JAGSOY010000104.1"/>
</dbReference>